<organism evidence="1 2">
    <name type="scientific">Mediterraneibacter gnavus</name>
    <name type="common">Ruminococcus gnavus</name>
    <dbReference type="NCBI Taxonomy" id="33038"/>
    <lineage>
        <taxon>Bacteria</taxon>
        <taxon>Bacillati</taxon>
        <taxon>Bacillota</taxon>
        <taxon>Clostridia</taxon>
        <taxon>Lachnospirales</taxon>
        <taxon>Lachnospiraceae</taxon>
        <taxon>Mediterraneibacter</taxon>
    </lineage>
</organism>
<gene>
    <name evidence="1" type="ORF">G4958_06060</name>
</gene>
<reference evidence="1" key="2">
    <citation type="submission" date="2020-02" db="EMBL/GenBank/DDBJ databases">
        <authorList>
            <person name="Littmann E."/>
            <person name="Sorbara M."/>
        </authorList>
    </citation>
    <scope>NUCLEOTIDE SEQUENCE</scope>
    <source>
        <strain evidence="1">MSK.22.53</strain>
    </source>
</reference>
<sequence>MMKWKARTETTNIGILELGNIVFDEDYMEVSIDICSMSDELKREVEKAIEIAKVNRTKEIEKLNLENGYNRPSAWSDKPVNIDFTYLRVVIQANEPIRTSIEIGFTDAECYSAN</sequence>
<name>A0AAJ3F6C7_MEDGN</name>
<comment type="caution">
    <text evidence="1">The sequence shown here is derived from an EMBL/GenBank/DDBJ whole genome shotgun (WGS) entry which is preliminary data.</text>
</comment>
<evidence type="ECO:0000313" key="2">
    <source>
        <dbReference type="Proteomes" id="UP001296643"/>
    </source>
</evidence>
<proteinExistence type="predicted"/>
<evidence type="ECO:0000313" key="1">
    <source>
        <dbReference type="EMBL" id="NSI18918.1"/>
    </source>
</evidence>
<accession>A0AAJ3F6C7</accession>
<dbReference type="EMBL" id="JAAIRM010000007">
    <property type="protein sequence ID" value="NSI18918.1"/>
    <property type="molecule type" value="Genomic_DNA"/>
</dbReference>
<dbReference type="RefSeq" id="WP_173900446.1">
    <property type="nucleotide sequence ID" value="NZ_JAAIRM010000007.1"/>
</dbReference>
<dbReference type="Proteomes" id="UP001296643">
    <property type="component" value="Unassembled WGS sequence"/>
</dbReference>
<reference evidence="1" key="1">
    <citation type="journal article" date="2020" name="Cell Host Microbe">
        <title>Functional and Genomic Variation between Human-Derived Isolates of Lachnospiraceae Reveals Inter- and Intra-Species Diversity.</title>
        <authorList>
            <person name="Sorbara M.T."/>
            <person name="Littmann E.R."/>
            <person name="Fontana E."/>
            <person name="Moody T.U."/>
            <person name="Kohout C.E."/>
            <person name="Gjonbalaj M."/>
            <person name="Eaton V."/>
            <person name="Seok R."/>
            <person name="Leiner I.M."/>
            <person name="Pamer E.G."/>
        </authorList>
    </citation>
    <scope>NUCLEOTIDE SEQUENCE</scope>
    <source>
        <strain evidence="1">MSK.22.53</strain>
    </source>
</reference>
<dbReference type="AlphaFoldDB" id="A0AAJ3F6C7"/>
<protein>
    <submittedName>
        <fullName evidence="1">Uncharacterized protein</fullName>
    </submittedName>
</protein>